<evidence type="ECO:0000313" key="4">
    <source>
        <dbReference type="Proteomes" id="UP000322165"/>
    </source>
</evidence>
<dbReference type="AlphaFoldDB" id="A0A5B2ZES3"/>
<evidence type="ECO:0000256" key="1">
    <source>
        <dbReference type="SAM" id="MobiDB-lite"/>
    </source>
</evidence>
<dbReference type="CDD" id="cd16328">
    <property type="entry name" value="RseA_N"/>
    <property type="match status" value="1"/>
</dbReference>
<comment type="caution">
    <text evidence="3">The sequence shown here is derived from an EMBL/GenBank/DDBJ whole genome shotgun (WGS) entry which is preliminary data.</text>
</comment>
<dbReference type="SUPFAM" id="SSF89069">
    <property type="entry name" value="N-terminal, cytoplasmic domain of anti-sigmaE factor RseA"/>
    <property type="match status" value="1"/>
</dbReference>
<sequence length="253" mass="26972">MPDRHRPFAHLPRPRGDRRPPAPPAGTRASAPMNRDQRHEELPADLREQLCAWMDGELPPDQAAFLQRRLAHDPDLRALWERWQLASACLRGQPLRLMPAGWPARLGERLAASTAIPDRRRSWPWALGLAAAVVLAALLPRMAGREPGPGLPDAPALAGEAAPLVAPALGPVSPDPRPATLAVAGGPQAKPWPRSPLAPGAREMEAYLVRHNALVGDQGLGGFMPYVDVVAHDAGDPVVGEATAATVAEGDGR</sequence>
<gene>
    <name evidence="3" type="ORF">F0415_02565</name>
</gene>
<keyword evidence="4" id="KW-1185">Reference proteome</keyword>
<dbReference type="Pfam" id="PF03872">
    <property type="entry name" value="RseA_N"/>
    <property type="match status" value="1"/>
</dbReference>
<dbReference type="InterPro" id="IPR052383">
    <property type="entry name" value="Anti-sigma-E_RseA-like"/>
</dbReference>
<reference evidence="3 4" key="2">
    <citation type="submission" date="2019-09" db="EMBL/GenBank/DDBJ databases">
        <authorList>
            <person name="Mazur A."/>
        </authorList>
    </citation>
    <scope>NUCLEOTIDE SEQUENCE [LARGE SCALE GENOMIC DNA]</scope>
    <source>
        <strain evidence="3 4">3729k</strain>
    </source>
</reference>
<dbReference type="InterPro" id="IPR005572">
    <property type="entry name" value="Anti-sigma_E_RseA_N"/>
</dbReference>
<protein>
    <submittedName>
        <fullName evidence="3">Sigma-E factor negative regulatory protein</fullName>
    </submittedName>
</protein>
<dbReference type="InterPro" id="IPR036147">
    <property type="entry name" value="Anti-sigma_E_RseA_N_sf"/>
</dbReference>
<feature type="region of interest" description="Disordered" evidence="1">
    <location>
        <begin position="1"/>
        <end position="39"/>
    </location>
</feature>
<evidence type="ECO:0000259" key="2">
    <source>
        <dbReference type="Pfam" id="PF03872"/>
    </source>
</evidence>
<dbReference type="EMBL" id="VUOD01000002">
    <property type="protein sequence ID" value="KAA2285541.1"/>
    <property type="molecule type" value="Genomic_DNA"/>
</dbReference>
<dbReference type="GO" id="GO:0016989">
    <property type="term" value="F:sigma factor antagonist activity"/>
    <property type="evidence" value="ECO:0007669"/>
    <property type="project" value="InterPro"/>
</dbReference>
<feature type="domain" description="Anti sigma-E protein RseA N-terminal" evidence="2">
    <location>
        <begin position="47"/>
        <end position="114"/>
    </location>
</feature>
<accession>A0A5B2ZES3</accession>
<reference evidence="3 4" key="1">
    <citation type="submission" date="2019-09" db="EMBL/GenBank/DDBJ databases">
        <title>Arenimonas chukotkensis sp. nov., a bacterium isolated from Chukotka hot spring, Arctic region, Russia.</title>
        <authorList>
            <person name="Zayulina K.S."/>
            <person name="Prokofeva M.I."/>
            <person name="Elcheninov A.G."/>
            <person name="Novikov A."/>
            <person name="Kochetkova T.V."/>
            <person name="Kublanov I.V."/>
        </authorList>
    </citation>
    <scope>NUCLEOTIDE SEQUENCE [LARGE SCALE GENOMIC DNA]</scope>
    <source>
        <strain evidence="3 4">3729k</strain>
    </source>
</reference>
<dbReference type="PANTHER" id="PTHR38104:SF1">
    <property type="entry name" value="ANTI-SIGMA-E FACTOR RSEA"/>
    <property type="match status" value="1"/>
</dbReference>
<organism evidence="3 4">
    <name type="scientific">Arenimonas fontis</name>
    <dbReference type="NCBI Taxonomy" id="2608255"/>
    <lineage>
        <taxon>Bacteria</taxon>
        <taxon>Pseudomonadati</taxon>
        <taxon>Pseudomonadota</taxon>
        <taxon>Gammaproteobacteria</taxon>
        <taxon>Lysobacterales</taxon>
        <taxon>Lysobacteraceae</taxon>
        <taxon>Arenimonas</taxon>
    </lineage>
</organism>
<name>A0A5B2ZES3_9GAMM</name>
<dbReference type="Gene3D" id="1.10.10.880">
    <property type="entry name" value="Anti sigma-E protein RseA, N-terminal domain"/>
    <property type="match status" value="1"/>
</dbReference>
<evidence type="ECO:0000313" key="3">
    <source>
        <dbReference type="EMBL" id="KAA2285541.1"/>
    </source>
</evidence>
<dbReference type="Proteomes" id="UP000322165">
    <property type="component" value="Unassembled WGS sequence"/>
</dbReference>
<dbReference type="PANTHER" id="PTHR38104">
    <property type="match status" value="1"/>
</dbReference>
<proteinExistence type="predicted"/>